<proteinExistence type="predicted"/>
<comment type="caution">
    <text evidence="7">The sequence shown here is derived from an EMBL/GenBank/DDBJ whole genome shotgun (WGS) entry which is preliminary data.</text>
</comment>
<evidence type="ECO:0000256" key="5">
    <source>
        <dbReference type="SAM" id="SignalP"/>
    </source>
</evidence>
<evidence type="ECO:0000256" key="1">
    <source>
        <dbReference type="ARBA" id="ARBA00022722"/>
    </source>
</evidence>
<evidence type="ECO:0000259" key="6">
    <source>
        <dbReference type="SMART" id="SM00479"/>
    </source>
</evidence>
<evidence type="ECO:0000313" key="8">
    <source>
        <dbReference type="Proteomes" id="UP001189429"/>
    </source>
</evidence>
<dbReference type="InterPro" id="IPR051274">
    <property type="entry name" value="3-5_Exoribonuclease"/>
</dbReference>
<dbReference type="Pfam" id="PF00929">
    <property type="entry name" value="RNase_T"/>
    <property type="match status" value="1"/>
</dbReference>
<dbReference type="Proteomes" id="UP001189429">
    <property type="component" value="Unassembled WGS sequence"/>
</dbReference>
<organism evidence="7 8">
    <name type="scientific">Prorocentrum cordatum</name>
    <dbReference type="NCBI Taxonomy" id="2364126"/>
    <lineage>
        <taxon>Eukaryota</taxon>
        <taxon>Sar</taxon>
        <taxon>Alveolata</taxon>
        <taxon>Dinophyceae</taxon>
        <taxon>Prorocentrales</taxon>
        <taxon>Prorocentraceae</taxon>
        <taxon>Prorocentrum</taxon>
    </lineage>
</organism>
<feature type="compositionally biased region" description="Basic and acidic residues" evidence="4">
    <location>
        <begin position="252"/>
        <end position="263"/>
    </location>
</feature>
<keyword evidence="3" id="KW-0269">Exonuclease</keyword>
<keyword evidence="1" id="KW-0540">Nuclease</keyword>
<protein>
    <recommendedName>
        <fullName evidence="6">Exonuclease domain-containing protein</fullName>
    </recommendedName>
</protein>
<evidence type="ECO:0000313" key="7">
    <source>
        <dbReference type="EMBL" id="CAK0791041.1"/>
    </source>
</evidence>
<keyword evidence="5" id="KW-0732">Signal</keyword>
<sequence length="297" mass="32917">MVMVVLLFFAPAIRRGPGSALQPAPMDYLVVLDFEWTADNRRPMLPVSEITQFPSVLVRLDGRRSAVVDEFNAYVRPTLNPTLTAFSIELTGITQRMVDRSEPLREVIAQYLSWLQSHQLIEGDSHDRIGRWAFCTWSDADVGSQLVRELRHKEMPMPACFDRWIDLKVLYRRHYKKEPTGGLRACVERLGLTFEGRAHDGLVDSRNTASIALHMARGSMLHGAFVFRRPTRGLDQDGNPFGSAAGRAAKRRREEHARARDVSRSGTEPGAAPCADPTAAAGPSADGAASAAVPRKV</sequence>
<keyword evidence="8" id="KW-1185">Reference proteome</keyword>
<dbReference type="PANTHER" id="PTHR23044:SF61">
    <property type="entry name" value="3'-5' EXORIBONUCLEASE 1-RELATED"/>
    <property type="match status" value="1"/>
</dbReference>
<dbReference type="SUPFAM" id="SSF53098">
    <property type="entry name" value="Ribonuclease H-like"/>
    <property type="match status" value="1"/>
</dbReference>
<evidence type="ECO:0000256" key="4">
    <source>
        <dbReference type="SAM" id="MobiDB-lite"/>
    </source>
</evidence>
<dbReference type="InterPro" id="IPR013520">
    <property type="entry name" value="Ribonucl_H"/>
</dbReference>
<feature type="chain" id="PRO_5046100687" description="Exonuclease domain-containing protein" evidence="5">
    <location>
        <begin position="21"/>
        <end position="297"/>
    </location>
</feature>
<accession>A0ABN9PI56</accession>
<dbReference type="PANTHER" id="PTHR23044">
    <property type="entry name" value="3'-5' EXONUCLEASE ERI1-RELATED"/>
    <property type="match status" value="1"/>
</dbReference>
<dbReference type="InterPro" id="IPR036397">
    <property type="entry name" value="RNaseH_sf"/>
</dbReference>
<dbReference type="InterPro" id="IPR047201">
    <property type="entry name" value="ERI-1_3'hExo-like"/>
</dbReference>
<dbReference type="EMBL" id="CAUYUJ010000521">
    <property type="protein sequence ID" value="CAK0791041.1"/>
    <property type="molecule type" value="Genomic_DNA"/>
</dbReference>
<gene>
    <name evidence="7" type="ORF">PCOR1329_LOCUS2100</name>
</gene>
<feature type="region of interest" description="Disordered" evidence="4">
    <location>
        <begin position="236"/>
        <end position="297"/>
    </location>
</feature>
<feature type="compositionally biased region" description="Low complexity" evidence="4">
    <location>
        <begin position="269"/>
        <end position="297"/>
    </location>
</feature>
<feature type="domain" description="Exonuclease" evidence="6">
    <location>
        <begin position="28"/>
        <end position="221"/>
    </location>
</feature>
<dbReference type="Gene3D" id="3.30.420.10">
    <property type="entry name" value="Ribonuclease H-like superfamily/Ribonuclease H"/>
    <property type="match status" value="1"/>
</dbReference>
<evidence type="ECO:0000256" key="3">
    <source>
        <dbReference type="ARBA" id="ARBA00022839"/>
    </source>
</evidence>
<evidence type="ECO:0000256" key="2">
    <source>
        <dbReference type="ARBA" id="ARBA00022801"/>
    </source>
</evidence>
<keyword evidence="2" id="KW-0378">Hydrolase</keyword>
<dbReference type="CDD" id="cd06133">
    <property type="entry name" value="ERI-1_3'hExo_like"/>
    <property type="match status" value="1"/>
</dbReference>
<dbReference type="InterPro" id="IPR012337">
    <property type="entry name" value="RNaseH-like_sf"/>
</dbReference>
<reference evidence="7" key="1">
    <citation type="submission" date="2023-10" db="EMBL/GenBank/DDBJ databases">
        <authorList>
            <person name="Chen Y."/>
            <person name="Shah S."/>
            <person name="Dougan E. K."/>
            <person name="Thang M."/>
            <person name="Chan C."/>
        </authorList>
    </citation>
    <scope>NUCLEOTIDE SEQUENCE [LARGE SCALE GENOMIC DNA]</scope>
</reference>
<dbReference type="SMART" id="SM00479">
    <property type="entry name" value="EXOIII"/>
    <property type="match status" value="1"/>
</dbReference>
<name>A0ABN9PI56_9DINO</name>
<feature type="signal peptide" evidence="5">
    <location>
        <begin position="1"/>
        <end position="20"/>
    </location>
</feature>